<comment type="similarity">
    <text evidence="1">Belongs to the PhzF family.</text>
</comment>
<comment type="caution">
    <text evidence="3">The sequence shown here is derived from an EMBL/GenBank/DDBJ whole genome shotgun (WGS) entry which is preliminary data.</text>
</comment>
<keyword evidence="2" id="KW-0413">Isomerase</keyword>
<name>A0ABD3R6S5_9STRA</name>
<dbReference type="EMBL" id="JALLPB020000522">
    <property type="protein sequence ID" value="KAL3808304.1"/>
    <property type="molecule type" value="Genomic_DNA"/>
</dbReference>
<evidence type="ECO:0000313" key="3">
    <source>
        <dbReference type="EMBL" id="KAL3808304.1"/>
    </source>
</evidence>
<dbReference type="SUPFAM" id="SSF55729">
    <property type="entry name" value="Acyl-CoA N-acyltransferases (Nat)"/>
    <property type="match status" value="1"/>
</dbReference>
<dbReference type="Proteomes" id="UP001530377">
    <property type="component" value="Unassembled WGS sequence"/>
</dbReference>
<accession>A0ABD3R6S5</accession>
<keyword evidence="4" id="KW-1185">Reference proteome</keyword>
<dbReference type="PANTHER" id="PTHR13774:SF17">
    <property type="entry name" value="PHENAZINE BIOSYNTHESIS-LIKE DOMAIN-CONTAINING PROTEIN"/>
    <property type="match status" value="1"/>
</dbReference>
<dbReference type="InterPro" id="IPR016181">
    <property type="entry name" value="Acyl_CoA_acyltransferase"/>
</dbReference>
<proteinExistence type="inferred from homology"/>
<evidence type="ECO:0000256" key="2">
    <source>
        <dbReference type="ARBA" id="ARBA00023235"/>
    </source>
</evidence>
<protein>
    <recommendedName>
        <fullName evidence="5">N-acetyltransferase domain-containing protein</fullName>
    </recommendedName>
</protein>
<gene>
    <name evidence="3" type="ORF">ACHAXA_001921</name>
</gene>
<evidence type="ECO:0000256" key="1">
    <source>
        <dbReference type="ARBA" id="ARBA00008270"/>
    </source>
</evidence>
<dbReference type="GO" id="GO:0016853">
    <property type="term" value="F:isomerase activity"/>
    <property type="evidence" value="ECO:0007669"/>
    <property type="project" value="UniProtKB-KW"/>
</dbReference>
<sequence>MSEQESCSLLHRLTFRVAHPVDIPTCSLLEPEAVASKSRLQQLQRIQHHAAHFFRCVLLEKPDLSVSLIGYMCATRCLSATEYIASADTNLEDEFQPYRYPTTHEPNGRYLAIHYIVVKEEYRRMGVATAMLKNFVKSVQLYNDELDEEGVNRRRNKIKAKKPDAKIERIVLLSLSSMANLFISSGFRWRVTVKGGSDPLFELESEVGTSPLNNVTSTSLPDSHHQLIEHDCFVVDAFTIPGERESGNPVAVIILQDSPTKLIAAHYNNNQANLFHIEPNGKDAREQLSHLPSEKSVQRSEEILVERAEVWMHSVAKEFNQPAAAFVWPLDVDDKCECILGMEASRQDESSISDDEALHLSLHDENSIGIERGSLSEANYFVSFFTRGGIEVDRCEDATLAAASVLFSRIDPYNVEDDRRTLTFHSRKARVIKSHFISSSFWEERTCSPSPLPQAPPVGTPSKVNPHGFRVAIDCSWRTVEPIPPGLAGQGAALSILRRAFFRAWSVVAHDNQEDDHDTDELAFSLSADHVSFIGVTSEGEGDDLFVELTVEGFDMISRRSFDYDALKHWNGYLKGIIVCCEMPESVETNRKCLSDIDFCSRYFQPKDHIGEEQGSHGSLAPYFGEKLGKKRLLGFRSSDRGGLVECILNERDQIVRIIGTTVTTIMGKALMDF</sequence>
<dbReference type="InterPro" id="IPR003719">
    <property type="entry name" value="Phenazine_PhzF-like"/>
</dbReference>
<reference evidence="3 4" key="1">
    <citation type="submission" date="2024-10" db="EMBL/GenBank/DDBJ databases">
        <title>Updated reference genomes for cyclostephanoid diatoms.</title>
        <authorList>
            <person name="Roberts W.R."/>
            <person name="Alverson A.J."/>
        </authorList>
    </citation>
    <scope>NUCLEOTIDE SEQUENCE [LARGE SCALE GENOMIC DNA]</scope>
    <source>
        <strain evidence="3 4">AJA228-03</strain>
    </source>
</reference>
<dbReference type="Gene3D" id="3.10.310.10">
    <property type="entry name" value="Diaminopimelate Epimerase, Chain A, domain 1"/>
    <property type="match status" value="2"/>
</dbReference>
<dbReference type="PANTHER" id="PTHR13774">
    <property type="entry name" value="PHENAZINE BIOSYNTHESIS PROTEIN"/>
    <property type="match status" value="1"/>
</dbReference>
<organism evidence="3 4">
    <name type="scientific">Cyclostephanos tholiformis</name>
    <dbReference type="NCBI Taxonomy" id="382380"/>
    <lineage>
        <taxon>Eukaryota</taxon>
        <taxon>Sar</taxon>
        <taxon>Stramenopiles</taxon>
        <taxon>Ochrophyta</taxon>
        <taxon>Bacillariophyta</taxon>
        <taxon>Coscinodiscophyceae</taxon>
        <taxon>Thalassiosirophycidae</taxon>
        <taxon>Stephanodiscales</taxon>
        <taxon>Stephanodiscaceae</taxon>
        <taxon>Cyclostephanos</taxon>
    </lineage>
</organism>
<evidence type="ECO:0000313" key="4">
    <source>
        <dbReference type="Proteomes" id="UP001530377"/>
    </source>
</evidence>
<evidence type="ECO:0008006" key="5">
    <source>
        <dbReference type="Google" id="ProtNLM"/>
    </source>
</evidence>
<dbReference type="CDD" id="cd04301">
    <property type="entry name" value="NAT_SF"/>
    <property type="match status" value="1"/>
</dbReference>
<dbReference type="Gene3D" id="3.40.630.30">
    <property type="match status" value="1"/>
</dbReference>
<dbReference type="SUPFAM" id="SSF54506">
    <property type="entry name" value="Diaminopimelate epimerase-like"/>
    <property type="match status" value="1"/>
</dbReference>
<dbReference type="AlphaFoldDB" id="A0ABD3R6S5"/>